<sequence>MRFIEVDEIGYENALGRGKSLVNIDGIESIRSGEFTEIRMMSGGIIPCRDSVESIKSKMSGQWLYSYSDLQKQ</sequence>
<reference evidence="2 3" key="2">
    <citation type="submission" date="2019-08" db="EMBL/GenBank/DDBJ databases">
        <title>Plasmid- and chromosome-located mcr-3 in mcr-1-positive Escherichia coli from diseased swine, Taiwan.</title>
        <authorList>
            <person name="Hsu C.-Y."/>
            <person name="Huang W.-C."/>
            <person name="Lauderdale T.-L."/>
        </authorList>
    </citation>
    <scope>NUCLEOTIDE SEQUENCE [LARGE SCALE GENOMIC DNA]</scope>
    <source>
        <strain evidence="2 3">NCYU-26-73</strain>
    </source>
</reference>
<dbReference type="AlphaFoldDB" id="A0A3A6TGC5"/>
<dbReference type="Proteomes" id="UP000845800">
    <property type="component" value="Unassembled WGS sequence"/>
</dbReference>
<dbReference type="Proteomes" id="UP000321299">
    <property type="component" value="Chromosome"/>
</dbReference>
<evidence type="ECO:0000313" key="2">
    <source>
        <dbReference type="EMBL" id="QED74157.1"/>
    </source>
</evidence>
<evidence type="ECO:0000313" key="1">
    <source>
        <dbReference type="EMBL" id="HAI5334055.1"/>
    </source>
</evidence>
<accession>A0A3A6TGC5</accession>
<reference evidence="1" key="4">
    <citation type="submission" date="2020-03" db="EMBL/GenBank/DDBJ databases">
        <authorList>
            <consortium name="NCBI Pathogen Detection Project"/>
        </authorList>
    </citation>
    <scope>NUCLEOTIDE SEQUENCE</scope>
    <source>
        <strain evidence="1">AMC_487</strain>
    </source>
</reference>
<gene>
    <name evidence="2" type="ORF">FTV93_10140</name>
    <name evidence="1" type="ORF">HJQ60_004105</name>
</gene>
<reference evidence="1" key="1">
    <citation type="journal article" date="2018" name="Genome Biol.">
        <title>SKESA: strategic k-mer extension for scrupulous assemblies.</title>
        <authorList>
            <person name="Souvorov A."/>
            <person name="Agarwala R."/>
            <person name="Lipman D.J."/>
        </authorList>
    </citation>
    <scope>NUCLEOTIDE SEQUENCE [LARGE SCALE GENOMIC DNA]</scope>
    <source>
        <strain evidence="1">AMC_487</strain>
    </source>
</reference>
<protein>
    <submittedName>
        <fullName evidence="1">Uncharacterized protein</fullName>
    </submittedName>
</protein>
<organism evidence="1">
    <name type="scientific">Escherichia coli</name>
    <dbReference type="NCBI Taxonomy" id="562"/>
    <lineage>
        <taxon>Bacteria</taxon>
        <taxon>Pseudomonadati</taxon>
        <taxon>Pseudomonadota</taxon>
        <taxon>Gammaproteobacteria</taxon>
        <taxon>Enterobacterales</taxon>
        <taxon>Enterobacteriaceae</taxon>
        <taxon>Escherichia</taxon>
    </lineage>
</organism>
<proteinExistence type="predicted"/>
<evidence type="ECO:0000313" key="3">
    <source>
        <dbReference type="Proteomes" id="UP000321299"/>
    </source>
</evidence>
<dbReference type="EMBL" id="CP042615">
    <property type="protein sequence ID" value="QED74157.1"/>
    <property type="molecule type" value="Genomic_DNA"/>
</dbReference>
<name>A0A3A6TGC5_ECOLX</name>
<dbReference type="EMBL" id="DABERK010000027">
    <property type="protein sequence ID" value="HAI5334055.1"/>
    <property type="molecule type" value="Genomic_DNA"/>
</dbReference>
<dbReference type="RefSeq" id="WP_001210981.1">
    <property type="nucleotide sequence ID" value="NZ_AP027494.1"/>
</dbReference>
<reference evidence="2 3" key="3">
    <citation type="submission" date="2019-08" db="EMBL/GenBank/DDBJ databases">
        <authorList>
            <person name="Chen F.-J."/>
            <person name="Wu H.-C."/>
            <person name="Liao Y.-C."/>
            <person name="Kuo S.-C."/>
        </authorList>
    </citation>
    <scope>NUCLEOTIDE SEQUENCE [LARGE SCALE GENOMIC DNA]</scope>
    <source>
        <strain evidence="2 3">NCYU-26-73</strain>
    </source>
</reference>